<name>A0A1X7U027_AMPQE</name>
<sequence length="52" mass="6027">MKRIKTRLKTTMVEERLSDLSILSIEKEVAQSIEEDKSLMSLLVVIKIGEFF</sequence>
<evidence type="ECO:0000313" key="1">
    <source>
        <dbReference type="EnsemblMetazoa" id="Aqu2.1.21126_001"/>
    </source>
</evidence>
<dbReference type="AlphaFoldDB" id="A0A1X7U027"/>
<reference evidence="1" key="1">
    <citation type="submission" date="2017-05" db="UniProtKB">
        <authorList>
            <consortium name="EnsemblMetazoa"/>
        </authorList>
    </citation>
    <scope>IDENTIFICATION</scope>
</reference>
<accession>A0A1X7U027</accession>
<dbReference type="InParanoid" id="A0A1X7U027"/>
<proteinExistence type="predicted"/>
<organism evidence="1">
    <name type="scientific">Amphimedon queenslandica</name>
    <name type="common">Sponge</name>
    <dbReference type="NCBI Taxonomy" id="400682"/>
    <lineage>
        <taxon>Eukaryota</taxon>
        <taxon>Metazoa</taxon>
        <taxon>Porifera</taxon>
        <taxon>Demospongiae</taxon>
        <taxon>Heteroscleromorpha</taxon>
        <taxon>Haplosclerida</taxon>
        <taxon>Niphatidae</taxon>
        <taxon>Amphimedon</taxon>
    </lineage>
</organism>
<protein>
    <submittedName>
        <fullName evidence="1">Uncharacterized protein</fullName>
    </submittedName>
</protein>
<dbReference type="EnsemblMetazoa" id="Aqu2.1.21126_001">
    <property type="protein sequence ID" value="Aqu2.1.21126_001"/>
    <property type="gene ID" value="Aqu2.1.21126"/>
</dbReference>